<dbReference type="GO" id="GO:0000160">
    <property type="term" value="P:phosphorelay signal transduction system"/>
    <property type="evidence" value="ECO:0007669"/>
    <property type="project" value="InterPro"/>
</dbReference>
<dbReference type="Pfam" id="PF00158">
    <property type="entry name" value="Sigma54_activat"/>
    <property type="match status" value="1"/>
</dbReference>
<dbReference type="FunFam" id="3.40.50.300:FF:000006">
    <property type="entry name" value="DNA-binding transcriptional regulator NtrC"/>
    <property type="match status" value="1"/>
</dbReference>
<dbReference type="Gene3D" id="1.10.10.60">
    <property type="entry name" value="Homeodomain-like"/>
    <property type="match status" value="1"/>
</dbReference>
<dbReference type="GO" id="GO:0006355">
    <property type="term" value="P:regulation of DNA-templated transcription"/>
    <property type="evidence" value="ECO:0007669"/>
    <property type="project" value="InterPro"/>
</dbReference>
<keyword evidence="1" id="KW-0547">Nucleotide-binding</keyword>
<protein>
    <submittedName>
        <fullName evidence="8">Sigma-54-dependent Fis family transcriptional regulator</fullName>
    </submittedName>
</protein>
<evidence type="ECO:0000256" key="3">
    <source>
        <dbReference type="ARBA" id="ARBA00023015"/>
    </source>
</evidence>
<dbReference type="RefSeq" id="WP_129875169.1">
    <property type="nucleotide sequence ID" value="NZ_SEWG01000001.1"/>
</dbReference>
<evidence type="ECO:0000256" key="5">
    <source>
        <dbReference type="PROSITE-ProRule" id="PRU00169"/>
    </source>
</evidence>
<dbReference type="Gene3D" id="1.10.8.60">
    <property type="match status" value="1"/>
</dbReference>
<dbReference type="PROSITE" id="PS00676">
    <property type="entry name" value="SIGMA54_INTERACT_2"/>
    <property type="match status" value="1"/>
</dbReference>
<name>A0A4Q5LSE8_9SPHI</name>
<dbReference type="SUPFAM" id="SSF52540">
    <property type="entry name" value="P-loop containing nucleoside triphosphate hydrolases"/>
    <property type="match status" value="1"/>
</dbReference>
<dbReference type="GO" id="GO:0043565">
    <property type="term" value="F:sequence-specific DNA binding"/>
    <property type="evidence" value="ECO:0007669"/>
    <property type="project" value="InterPro"/>
</dbReference>
<organism evidence="8 9">
    <name type="scientific">Mucilaginibacter terrigena</name>
    <dbReference type="NCBI Taxonomy" id="2492395"/>
    <lineage>
        <taxon>Bacteria</taxon>
        <taxon>Pseudomonadati</taxon>
        <taxon>Bacteroidota</taxon>
        <taxon>Sphingobacteriia</taxon>
        <taxon>Sphingobacteriales</taxon>
        <taxon>Sphingobacteriaceae</taxon>
        <taxon>Mucilaginibacter</taxon>
    </lineage>
</organism>
<feature type="modified residue" description="4-aspartylphosphate" evidence="5">
    <location>
        <position position="56"/>
    </location>
</feature>
<dbReference type="InterPro" id="IPR002078">
    <property type="entry name" value="Sigma_54_int"/>
</dbReference>
<dbReference type="PRINTS" id="PR01590">
    <property type="entry name" value="HTHFIS"/>
</dbReference>
<dbReference type="EMBL" id="SEWG01000001">
    <property type="protein sequence ID" value="RYU92442.1"/>
    <property type="molecule type" value="Genomic_DNA"/>
</dbReference>
<dbReference type="PANTHER" id="PTHR32071">
    <property type="entry name" value="TRANSCRIPTIONAL REGULATORY PROTEIN"/>
    <property type="match status" value="1"/>
</dbReference>
<proteinExistence type="predicted"/>
<dbReference type="InterPro" id="IPR058031">
    <property type="entry name" value="AAA_lid_NorR"/>
</dbReference>
<keyword evidence="5" id="KW-0597">Phosphoprotein</keyword>
<dbReference type="SUPFAM" id="SSF52172">
    <property type="entry name" value="CheY-like"/>
    <property type="match status" value="1"/>
</dbReference>
<feature type="domain" description="Response regulatory" evidence="7">
    <location>
        <begin position="7"/>
        <end position="126"/>
    </location>
</feature>
<evidence type="ECO:0000256" key="4">
    <source>
        <dbReference type="ARBA" id="ARBA00023163"/>
    </source>
</evidence>
<dbReference type="SMART" id="SM00448">
    <property type="entry name" value="REC"/>
    <property type="match status" value="1"/>
</dbReference>
<dbReference type="Gene3D" id="3.40.50.2300">
    <property type="match status" value="1"/>
</dbReference>
<dbReference type="PANTHER" id="PTHR32071:SF113">
    <property type="entry name" value="ALGINATE BIOSYNTHESIS TRANSCRIPTIONAL REGULATORY PROTEIN ALGB"/>
    <property type="match status" value="1"/>
</dbReference>
<dbReference type="Proteomes" id="UP000293331">
    <property type="component" value="Unassembled WGS sequence"/>
</dbReference>
<gene>
    <name evidence="8" type="ORF">EWM62_03130</name>
</gene>
<dbReference type="SUPFAM" id="SSF46689">
    <property type="entry name" value="Homeodomain-like"/>
    <property type="match status" value="1"/>
</dbReference>
<evidence type="ECO:0000256" key="2">
    <source>
        <dbReference type="ARBA" id="ARBA00022840"/>
    </source>
</evidence>
<reference evidence="8 9" key="1">
    <citation type="submission" date="2019-02" db="EMBL/GenBank/DDBJ databases">
        <title>Bacterial novel species Mucilaginibacter sp. 17JY9-4 isolated from soil.</title>
        <authorList>
            <person name="Jung H.-Y."/>
        </authorList>
    </citation>
    <scope>NUCLEOTIDE SEQUENCE [LARGE SCALE GENOMIC DNA]</scope>
    <source>
        <strain evidence="8 9">17JY9-4</strain>
    </source>
</reference>
<dbReference type="AlphaFoldDB" id="A0A4Q5LSE8"/>
<dbReference type="OrthoDB" id="9767722at2"/>
<keyword evidence="4" id="KW-0804">Transcription</keyword>
<dbReference type="Pfam" id="PF02954">
    <property type="entry name" value="HTH_8"/>
    <property type="match status" value="1"/>
</dbReference>
<dbReference type="InterPro" id="IPR001789">
    <property type="entry name" value="Sig_transdc_resp-reg_receiver"/>
</dbReference>
<sequence>MILKKATVLIVDDDPDVLTAVKLLLKTETHEIITEKNPENLNWLLQRNQVDLVLLDMNFNSAINTGNEGIYWLRKIKEWKPNVCVIMITAYGDIDLAVRSLKEGANDFVVKPWHNEKLIDTIKDLLDKKEGDGKTIKASVKGGSGQTSILGDSEVMEDIFHKVNKIAPTDANILILGENGTGKDLMAKAIHERSLRAAKPFIKVDVGALTDSLFESELFGHKKGAYTDAREDRMGRFEEAEGGTLFLDEIGNISLQQQAKLLTVLQNRQVTRLGTNKAVDIDIRLICATNVPLAELANENKFRKDLIYRINTVEINMPPLRKRAEDIVILARHFAKLYSSKYLKPSMDFEPAALQKLRAYNYPGNVRELQYTIERAVIMADDPMLKPDDLIFSILETPGESIIDDDNIQLSTLEKNAILRVIEKHNGNITRAAKELGLTRTALYRRLSKYDI</sequence>
<feature type="domain" description="Sigma-54 factor interaction" evidence="6">
    <location>
        <begin position="149"/>
        <end position="378"/>
    </location>
</feature>
<comment type="caution">
    <text evidence="8">The sequence shown here is derived from an EMBL/GenBank/DDBJ whole genome shotgun (WGS) entry which is preliminary data.</text>
</comment>
<evidence type="ECO:0000259" key="7">
    <source>
        <dbReference type="PROSITE" id="PS50110"/>
    </source>
</evidence>
<dbReference type="InterPro" id="IPR002197">
    <property type="entry name" value="HTH_Fis"/>
</dbReference>
<dbReference type="InterPro" id="IPR009057">
    <property type="entry name" value="Homeodomain-like_sf"/>
</dbReference>
<dbReference type="PROSITE" id="PS50045">
    <property type="entry name" value="SIGMA54_INTERACT_4"/>
    <property type="match status" value="1"/>
</dbReference>
<dbReference type="InterPro" id="IPR011006">
    <property type="entry name" value="CheY-like_superfamily"/>
</dbReference>
<accession>A0A4Q5LSE8</accession>
<dbReference type="InterPro" id="IPR025943">
    <property type="entry name" value="Sigma_54_int_dom_ATP-bd_2"/>
</dbReference>
<evidence type="ECO:0000256" key="1">
    <source>
        <dbReference type="ARBA" id="ARBA00022741"/>
    </source>
</evidence>
<keyword evidence="3" id="KW-0805">Transcription regulation</keyword>
<dbReference type="Pfam" id="PF25601">
    <property type="entry name" value="AAA_lid_14"/>
    <property type="match status" value="1"/>
</dbReference>
<evidence type="ECO:0000313" key="8">
    <source>
        <dbReference type="EMBL" id="RYU92442.1"/>
    </source>
</evidence>
<evidence type="ECO:0000313" key="9">
    <source>
        <dbReference type="Proteomes" id="UP000293331"/>
    </source>
</evidence>
<dbReference type="GO" id="GO:0005524">
    <property type="term" value="F:ATP binding"/>
    <property type="evidence" value="ECO:0007669"/>
    <property type="project" value="UniProtKB-KW"/>
</dbReference>
<keyword evidence="9" id="KW-1185">Reference proteome</keyword>
<dbReference type="InterPro" id="IPR003593">
    <property type="entry name" value="AAA+_ATPase"/>
</dbReference>
<dbReference type="InterPro" id="IPR027417">
    <property type="entry name" value="P-loop_NTPase"/>
</dbReference>
<dbReference type="CDD" id="cd00009">
    <property type="entry name" value="AAA"/>
    <property type="match status" value="1"/>
</dbReference>
<dbReference type="PROSITE" id="PS50110">
    <property type="entry name" value="RESPONSE_REGULATORY"/>
    <property type="match status" value="1"/>
</dbReference>
<dbReference type="Pfam" id="PF00072">
    <property type="entry name" value="Response_reg"/>
    <property type="match status" value="1"/>
</dbReference>
<evidence type="ECO:0000259" key="6">
    <source>
        <dbReference type="PROSITE" id="PS50045"/>
    </source>
</evidence>
<dbReference type="SMART" id="SM00382">
    <property type="entry name" value="AAA"/>
    <property type="match status" value="1"/>
</dbReference>
<keyword evidence="2" id="KW-0067">ATP-binding</keyword>
<dbReference type="Gene3D" id="3.40.50.300">
    <property type="entry name" value="P-loop containing nucleotide triphosphate hydrolases"/>
    <property type="match status" value="1"/>
</dbReference>